<dbReference type="GO" id="GO:0006633">
    <property type="term" value="P:fatty acid biosynthetic process"/>
    <property type="evidence" value="ECO:0007669"/>
    <property type="project" value="TreeGrafter"/>
</dbReference>
<proteinExistence type="inferred from homology"/>
<keyword evidence="3" id="KW-0436">Ligase</keyword>
<dbReference type="PROSITE" id="PS00455">
    <property type="entry name" value="AMP_BINDING"/>
    <property type="match status" value="1"/>
</dbReference>
<dbReference type="InterPro" id="IPR045851">
    <property type="entry name" value="AMP-bd_C_sf"/>
</dbReference>
<comment type="caution">
    <text evidence="3">The sequence shown here is derived from an EMBL/GenBank/DDBJ whole genome shotgun (WGS) entry which is preliminary data.</text>
</comment>
<evidence type="ECO:0000313" key="3">
    <source>
        <dbReference type="EMBL" id="OMI37914.1"/>
    </source>
</evidence>
<dbReference type="EMBL" id="ASQP01000259">
    <property type="protein sequence ID" value="OMI37914.1"/>
    <property type="molecule type" value="Genomic_DNA"/>
</dbReference>
<dbReference type="AlphaFoldDB" id="A0A1R1SHX1"/>
<dbReference type="STRING" id="67365.GCA_001704635_03673"/>
<name>A0A1R1SHX1_9ACTN</name>
<dbReference type="InterPro" id="IPR000873">
    <property type="entry name" value="AMP-dep_synth/lig_dom"/>
</dbReference>
<dbReference type="PANTHER" id="PTHR22754">
    <property type="entry name" value="DISCO-INTERACTING PROTEIN 2 DIP2 -RELATED"/>
    <property type="match status" value="1"/>
</dbReference>
<dbReference type="GO" id="GO:0005886">
    <property type="term" value="C:plasma membrane"/>
    <property type="evidence" value="ECO:0007669"/>
    <property type="project" value="TreeGrafter"/>
</dbReference>
<keyword evidence="4" id="KW-1185">Reference proteome</keyword>
<gene>
    <name evidence="3" type="ORF">SPAR_18658</name>
</gene>
<dbReference type="InterPro" id="IPR042099">
    <property type="entry name" value="ANL_N_sf"/>
</dbReference>
<evidence type="ECO:0000259" key="2">
    <source>
        <dbReference type="Pfam" id="PF00501"/>
    </source>
</evidence>
<accession>A0A1R1SHX1</accession>
<dbReference type="GO" id="GO:0016874">
    <property type="term" value="F:ligase activity"/>
    <property type="evidence" value="ECO:0007669"/>
    <property type="project" value="UniProtKB-KW"/>
</dbReference>
<organism evidence="3 4">
    <name type="scientific">Streptomyces sparsogenes DSM 40356</name>
    <dbReference type="NCBI Taxonomy" id="1331668"/>
    <lineage>
        <taxon>Bacteria</taxon>
        <taxon>Bacillati</taxon>
        <taxon>Actinomycetota</taxon>
        <taxon>Actinomycetes</taxon>
        <taxon>Kitasatosporales</taxon>
        <taxon>Streptomycetaceae</taxon>
        <taxon>Streptomyces</taxon>
    </lineage>
</organism>
<dbReference type="Gene3D" id="3.30.300.30">
    <property type="match status" value="1"/>
</dbReference>
<dbReference type="Proteomes" id="UP000186168">
    <property type="component" value="Unassembled WGS sequence"/>
</dbReference>
<evidence type="ECO:0000256" key="1">
    <source>
        <dbReference type="ARBA" id="ARBA00006432"/>
    </source>
</evidence>
<dbReference type="Gene3D" id="3.40.50.12780">
    <property type="entry name" value="N-terminal domain of ligase-like"/>
    <property type="match status" value="1"/>
</dbReference>
<reference evidence="3 4" key="1">
    <citation type="submission" date="2013-05" db="EMBL/GenBank/DDBJ databases">
        <title>Genome sequence of Streptomyces sparsogenes DSM 40356.</title>
        <authorList>
            <person name="Coyne S."/>
            <person name="Seebeck F.P."/>
        </authorList>
    </citation>
    <scope>NUCLEOTIDE SEQUENCE [LARGE SCALE GENOMIC DNA]</scope>
    <source>
        <strain evidence="3 4">DSM 40356</strain>
    </source>
</reference>
<feature type="domain" description="AMP-dependent synthetase/ligase" evidence="2">
    <location>
        <begin position="33"/>
        <end position="432"/>
    </location>
</feature>
<dbReference type="PANTHER" id="PTHR22754:SF32">
    <property type="entry name" value="DISCO-INTERACTING PROTEIN 2"/>
    <property type="match status" value="1"/>
</dbReference>
<comment type="similarity">
    <text evidence="1">Belongs to the ATP-dependent AMP-binding enzyme family.</text>
</comment>
<evidence type="ECO:0000313" key="4">
    <source>
        <dbReference type="Proteomes" id="UP000186168"/>
    </source>
</evidence>
<dbReference type="Pfam" id="PF00501">
    <property type="entry name" value="AMP-binding"/>
    <property type="match status" value="1"/>
</dbReference>
<dbReference type="SUPFAM" id="SSF56801">
    <property type="entry name" value="Acetyl-CoA synthetase-like"/>
    <property type="match status" value="1"/>
</dbReference>
<dbReference type="GO" id="GO:0070566">
    <property type="term" value="F:adenylyltransferase activity"/>
    <property type="evidence" value="ECO:0007669"/>
    <property type="project" value="TreeGrafter"/>
</dbReference>
<dbReference type="InterPro" id="IPR020845">
    <property type="entry name" value="AMP-binding_CS"/>
</dbReference>
<sequence length="583" mass="61578">MAGAPVAGEPEAGPAGAAPSPLLSWLVAPRTDRAVRFARGSGGWDRYSYADLAHLVSLASAALRARALPGRPGVVLATPNSVGFVTGYFGAVNAGLVPTAIAPPARFGGREEYVRHVARVLELTRASAVVGEPVHLAVLKDAAEAASEAGGVPVAVLSSDFSTGTETDRLSDVPTTELATLQFTSGSTSSPRGVRITWANMEANAAGNARLISFDGDQSTVSWVPMYHDLGLVGCLMTIVAKQGDLTLMRPEQFIYDPRRWIDCIAREGIQITAAPSFGFAYAARRLTPGDLEGADFSTLRSAALGAERHDPRGLWEFTRLCEPYGFDPATFTPCYGMAEMTLGITGHPPGTVPQAVHLDWQSLTPEQPVKIMARGTLRDAGPSGTPAEWLVSSGIPIDGVSVAVVDGEGRPLPDGYLGELVLSGTSTAAGYEPADADSSSRFADGKVFSGDAGFLLDGQTYVLGRLGDALSVRGRNIYAEDLDVRLADTSGVDRHRCATLVDADRIVVLAELAPGPWAERLAESLSLHVGGVVDVTVVGCRRGTIQRTSSGKPRRRLMLSQYLEQKLAGEVVAHRPRRPEEG</sequence>
<protein>
    <submittedName>
        <fullName evidence="3">AMP-dependent synthetase and ligase</fullName>
    </submittedName>
</protein>